<evidence type="ECO:0000259" key="2">
    <source>
        <dbReference type="Pfam" id="PF01909"/>
    </source>
</evidence>
<organism evidence="3">
    <name type="scientific">marine sediment metagenome</name>
    <dbReference type="NCBI Taxonomy" id="412755"/>
    <lineage>
        <taxon>unclassified sequences</taxon>
        <taxon>metagenomes</taxon>
        <taxon>ecological metagenomes</taxon>
    </lineage>
</organism>
<sequence>MNREQKIAYATRYAAELVARHAGIAGIVLGGSVARGNDLPISDVDLWCFVDDAHRPLPVEKHSEGDLYIDVDQRAASELVRLDVADDPYFCGYVHDALILFDRDGDVGKCRNRARQYLAAPLHREKQLASIRESVERNHKNLAASAQAHDAREACRTSIFAAWSLCDYMLTAKGVSPGGARGIARLAVAWPDAANALIEFEGAEQMDQPQIDSLIQTYQTVAGAGSFFEMWFSKVKWMFANGYGSDALHALWIALGLRIKGAPNDLRDLLDVASSHWLDTIGWNWDTVLAKSHQLRGMIDRFCIPSEDKDKTATKPDAGDPDMHRDA</sequence>
<dbReference type="CDD" id="cd05403">
    <property type="entry name" value="NT_KNTase_like"/>
    <property type="match status" value="1"/>
</dbReference>
<dbReference type="InterPro" id="IPR043519">
    <property type="entry name" value="NT_sf"/>
</dbReference>
<reference evidence="3" key="1">
    <citation type="journal article" date="2015" name="Nature">
        <title>Complex archaea that bridge the gap between prokaryotes and eukaryotes.</title>
        <authorList>
            <person name="Spang A."/>
            <person name="Saw J.H."/>
            <person name="Jorgensen S.L."/>
            <person name="Zaremba-Niedzwiedzka K."/>
            <person name="Martijn J."/>
            <person name="Lind A.E."/>
            <person name="van Eijk R."/>
            <person name="Schleper C."/>
            <person name="Guy L."/>
            <person name="Ettema T.J."/>
        </authorList>
    </citation>
    <scope>NUCLEOTIDE SEQUENCE</scope>
</reference>
<dbReference type="AlphaFoldDB" id="A0A0F9MSJ9"/>
<dbReference type="SUPFAM" id="SSF81301">
    <property type="entry name" value="Nucleotidyltransferase"/>
    <property type="match status" value="1"/>
</dbReference>
<dbReference type="Gene3D" id="3.30.460.10">
    <property type="entry name" value="Beta Polymerase, domain 2"/>
    <property type="match status" value="1"/>
</dbReference>
<gene>
    <name evidence="3" type="ORF">LCGC14_1053860</name>
</gene>
<comment type="caution">
    <text evidence="3">The sequence shown here is derived from an EMBL/GenBank/DDBJ whole genome shotgun (WGS) entry which is preliminary data.</text>
</comment>
<dbReference type="GO" id="GO:0016779">
    <property type="term" value="F:nucleotidyltransferase activity"/>
    <property type="evidence" value="ECO:0007669"/>
    <property type="project" value="InterPro"/>
</dbReference>
<evidence type="ECO:0000313" key="3">
    <source>
        <dbReference type="EMBL" id="KKN08719.1"/>
    </source>
</evidence>
<dbReference type="Pfam" id="PF01909">
    <property type="entry name" value="NTP_transf_2"/>
    <property type="match status" value="1"/>
</dbReference>
<accession>A0A0F9MSJ9</accession>
<feature type="domain" description="Polymerase nucleotidyl transferase" evidence="2">
    <location>
        <begin position="18"/>
        <end position="55"/>
    </location>
</feature>
<name>A0A0F9MSJ9_9ZZZZ</name>
<evidence type="ECO:0000256" key="1">
    <source>
        <dbReference type="SAM" id="MobiDB-lite"/>
    </source>
</evidence>
<protein>
    <recommendedName>
        <fullName evidence="2">Polymerase nucleotidyl transferase domain-containing protein</fullName>
    </recommendedName>
</protein>
<dbReference type="InterPro" id="IPR002934">
    <property type="entry name" value="Polymerase_NTP_transf_dom"/>
</dbReference>
<proteinExistence type="predicted"/>
<feature type="region of interest" description="Disordered" evidence="1">
    <location>
        <begin position="308"/>
        <end position="327"/>
    </location>
</feature>
<dbReference type="EMBL" id="LAZR01004424">
    <property type="protein sequence ID" value="KKN08719.1"/>
    <property type="molecule type" value="Genomic_DNA"/>
</dbReference>